<evidence type="ECO:0000256" key="3">
    <source>
        <dbReference type="ARBA" id="ARBA00067672"/>
    </source>
</evidence>
<dbReference type="InterPro" id="IPR050121">
    <property type="entry name" value="Cytochrome_P450_monoxygenase"/>
</dbReference>
<evidence type="ECO:0000256" key="5">
    <source>
        <dbReference type="ARBA" id="ARBA00079990"/>
    </source>
</evidence>
<accession>A0A1B8GKL2</accession>
<keyword evidence="6" id="KW-0349">Heme</keyword>
<dbReference type="FunFam" id="1.10.630.10:FF:000076">
    <property type="entry name" value="Cytochrome P450 monooxygenase"/>
    <property type="match status" value="1"/>
</dbReference>
<keyword evidence="9" id="KW-1185">Reference proteome</keyword>
<dbReference type="PANTHER" id="PTHR24305">
    <property type="entry name" value="CYTOCHROME P450"/>
    <property type="match status" value="1"/>
</dbReference>
<proteinExistence type="predicted"/>
<keyword evidence="6" id="KW-0479">Metal-binding</keyword>
<dbReference type="EMBL" id="KV460228">
    <property type="protein sequence ID" value="OBT96377.1"/>
    <property type="molecule type" value="Genomic_DNA"/>
</dbReference>
<evidence type="ECO:0000313" key="9">
    <source>
        <dbReference type="Proteomes" id="UP000091956"/>
    </source>
</evidence>
<dbReference type="InterPro" id="IPR002401">
    <property type="entry name" value="Cyt_P450_E_grp-I"/>
</dbReference>
<protein>
    <recommendedName>
        <fullName evidence="4">Cytochrome P450 monooxygenase ABA1</fullName>
    </recommendedName>
    <alternativeName>
        <fullName evidence="5">Abscisic acid biosynthesis protein 1</fullName>
    </alternativeName>
    <alternativeName>
        <fullName evidence="3">Cytochrome P450 monooxygenase aba1</fullName>
    </alternativeName>
</protein>
<dbReference type="RefSeq" id="XP_018130110.1">
    <property type="nucleotide sequence ID" value="XM_018275091.2"/>
</dbReference>
<keyword evidence="7" id="KW-0812">Transmembrane</keyword>
<dbReference type="GO" id="GO:0004497">
    <property type="term" value="F:monooxygenase activity"/>
    <property type="evidence" value="ECO:0007669"/>
    <property type="project" value="InterPro"/>
</dbReference>
<dbReference type="GO" id="GO:0020037">
    <property type="term" value="F:heme binding"/>
    <property type="evidence" value="ECO:0007669"/>
    <property type="project" value="InterPro"/>
</dbReference>
<dbReference type="Proteomes" id="UP000091956">
    <property type="component" value="Unassembled WGS sequence"/>
</dbReference>
<dbReference type="AlphaFoldDB" id="A0A1B8GKL2"/>
<gene>
    <name evidence="8" type="ORF">VE01_05628</name>
</gene>
<dbReference type="PRINTS" id="PR00385">
    <property type="entry name" value="P450"/>
</dbReference>
<keyword evidence="7" id="KW-1133">Transmembrane helix</keyword>
<dbReference type="GO" id="GO:0005506">
    <property type="term" value="F:iron ion binding"/>
    <property type="evidence" value="ECO:0007669"/>
    <property type="project" value="InterPro"/>
</dbReference>
<dbReference type="InterPro" id="IPR001128">
    <property type="entry name" value="Cyt_P450"/>
</dbReference>
<dbReference type="GO" id="GO:0016705">
    <property type="term" value="F:oxidoreductase activity, acting on paired donors, with incorporation or reduction of molecular oxygen"/>
    <property type="evidence" value="ECO:0007669"/>
    <property type="project" value="InterPro"/>
</dbReference>
<evidence type="ECO:0000256" key="7">
    <source>
        <dbReference type="SAM" id="Phobius"/>
    </source>
</evidence>
<feature type="binding site" description="axial binding residue" evidence="6">
    <location>
        <position position="458"/>
    </location>
    <ligand>
        <name>heme</name>
        <dbReference type="ChEBI" id="CHEBI:30413"/>
    </ligand>
    <ligandPart>
        <name>Fe</name>
        <dbReference type="ChEBI" id="CHEBI:18248"/>
    </ligandPart>
</feature>
<dbReference type="GeneID" id="28839014"/>
<sequence length="517" mass="58232">MAITVVKNALGGVAWYLLAVVFAFALAAYLAQSYKQYSKLRAFRGPLTSGWSNFWLVRAVMRQNTHIDFANVCEKYGPVARIAPNKLVTSSPELLFRMSAARSPYTRSDWYAGLRLPPGQDNIFSTMDEKKHTRRRAQMADGYTGKTNTFLESTIDTHILNLVRLVRTKYVSSSAEFIPMDIARKAAYFTMDVITDIAFRQSFGNLVDDCDTYRYIQSTEEMLPIMITLTSIPALSAFFQFPWVAKVFSPNDKDTTGVGKLIGIARKLVHERFTKKSSVDNDMMASFIAHGLSETDLVAESLLQILAGADTSATAIRATILHLITHPLAYRTLQAEIDKHLQEGLISSPVVKETEASKMKYLQAVIKEGLRIWPPVTGLLSKQSPLDGDEFELDGQKIFIPGDTSVGYCAWGIHRNKEIFGPDADMFRPERWLTEDASKLTVMNRTAELIWGYGKYQCLGRPVALMELNKVFVELLLNFDFELVDSTSPWKSANVGLWIQSELWVRVTERGGRQNRK</sequence>
<evidence type="ECO:0000256" key="2">
    <source>
        <dbReference type="ARBA" id="ARBA00023026"/>
    </source>
</evidence>
<dbReference type="CDD" id="cd11060">
    <property type="entry name" value="CYP57A1-like"/>
    <property type="match status" value="1"/>
</dbReference>
<reference evidence="9" key="2">
    <citation type="journal article" date="2018" name="Nat. Commun.">
        <title>Extreme sensitivity to ultraviolet light in the fungal pathogen causing white-nose syndrome of bats.</title>
        <authorList>
            <person name="Palmer J.M."/>
            <person name="Drees K.P."/>
            <person name="Foster J.T."/>
            <person name="Lindner D.L."/>
        </authorList>
    </citation>
    <scope>NUCLEOTIDE SEQUENCE [LARGE SCALE GENOMIC DNA]</scope>
    <source>
        <strain evidence="9">UAMH 10579</strain>
    </source>
</reference>
<dbReference type="SUPFAM" id="SSF48264">
    <property type="entry name" value="Cytochrome P450"/>
    <property type="match status" value="1"/>
</dbReference>
<dbReference type="OrthoDB" id="1470350at2759"/>
<reference evidence="8 9" key="1">
    <citation type="submission" date="2016-03" db="EMBL/GenBank/DDBJ databases">
        <title>Comparative genomics of Pseudogymnoascus destructans, the fungus causing white-nose syndrome of bats.</title>
        <authorList>
            <person name="Palmer J.M."/>
            <person name="Drees K.P."/>
            <person name="Foster J.T."/>
            <person name="Lindner D.L."/>
        </authorList>
    </citation>
    <scope>NUCLEOTIDE SEQUENCE [LARGE SCALE GENOMIC DNA]</scope>
    <source>
        <strain evidence="8 9">UAMH 10579</strain>
    </source>
</reference>
<evidence type="ECO:0000256" key="6">
    <source>
        <dbReference type="PIRSR" id="PIRSR602401-1"/>
    </source>
</evidence>
<dbReference type="Gene3D" id="1.10.630.10">
    <property type="entry name" value="Cytochrome P450"/>
    <property type="match status" value="1"/>
</dbReference>
<organism evidence="8 9">
    <name type="scientific">Pseudogymnoascus verrucosus</name>
    <dbReference type="NCBI Taxonomy" id="342668"/>
    <lineage>
        <taxon>Eukaryota</taxon>
        <taxon>Fungi</taxon>
        <taxon>Dikarya</taxon>
        <taxon>Ascomycota</taxon>
        <taxon>Pezizomycotina</taxon>
        <taxon>Leotiomycetes</taxon>
        <taxon>Thelebolales</taxon>
        <taxon>Thelebolaceae</taxon>
        <taxon>Pseudogymnoascus</taxon>
    </lineage>
</organism>
<dbReference type="PRINTS" id="PR00463">
    <property type="entry name" value="EP450I"/>
</dbReference>
<dbReference type="PANTHER" id="PTHR24305:SF168">
    <property type="entry name" value="P450, PUTATIVE (EUROFUNG)-RELATED"/>
    <property type="match status" value="1"/>
</dbReference>
<comment type="pathway">
    <text evidence="1">Hormone biosynthesis.</text>
</comment>
<evidence type="ECO:0000256" key="4">
    <source>
        <dbReference type="ARBA" id="ARBA00068222"/>
    </source>
</evidence>
<keyword evidence="7" id="KW-0472">Membrane</keyword>
<comment type="cofactor">
    <cofactor evidence="6">
        <name>heme</name>
        <dbReference type="ChEBI" id="CHEBI:30413"/>
    </cofactor>
</comment>
<feature type="transmembrane region" description="Helical" evidence="7">
    <location>
        <begin position="13"/>
        <end position="31"/>
    </location>
</feature>
<keyword evidence="6" id="KW-0408">Iron</keyword>
<dbReference type="Pfam" id="PF00067">
    <property type="entry name" value="p450"/>
    <property type="match status" value="1"/>
</dbReference>
<evidence type="ECO:0000256" key="1">
    <source>
        <dbReference type="ARBA" id="ARBA00004972"/>
    </source>
</evidence>
<dbReference type="STRING" id="342668.A0A1B8GKL2"/>
<keyword evidence="2" id="KW-0843">Virulence</keyword>
<evidence type="ECO:0000313" key="8">
    <source>
        <dbReference type="EMBL" id="OBT96377.1"/>
    </source>
</evidence>
<name>A0A1B8GKL2_9PEZI</name>
<dbReference type="InterPro" id="IPR036396">
    <property type="entry name" value="Cyt_P450_sf"/>
</dbReference>